<evidence type="ECO:0000256" key="3">
    <source>
        <dbReference type="ARBA" id="ARBA00022553"/>
    </source>
</evidence>
<keyword evidence="3" id="KW-0597">Phosphoprotein</keyword>
<dbReference type="GO" id="GO:0000155">
    <property type="term" value="F:phosphorelay sensor kinase activity"/>
    <property type="evidence" value="ECO:0007669"/>
    <property type="project" value="InterPro"/>
</dbReference>
<dbReference type="PANTHER" id="PTHR24421">
    <property type="entry name" value="NITRATE/NITRITE SENSOR PROTEIN NARX-RELATED"/>
    <property type="match status" value="1"/>
</dbReference>
<dbReference type="Pfam" id="PF07730">
    <property type="entry name" value="HisKA_3"/>
    <property type="match status" value="1"/>
</dbReference>
<dbReference type="EMBL" id="PCRK01000099">
    <property type="protein sequence ID" value="PIP19214.1"/>
    <property type="molecule type" value="Genomic_DNA"/>
</dbReference>
<protein>
    <recommendedName>
        <fullName evidence="2">histidine kinase</fullName>
        <ecNumber evidence="2">2.7.13.3</ecNumber>
    </recommendedName>
</protein>
<dbReference type="GO" id="GO:0046983">
    <property type="term" value="F:protein dimerization activity"/>
    <property type="evidence" value="ECO:0007669"/>
    <property type="project" value="InterPro"/>
</dbReference>
<keyword evidence="9" id="KW-0812">Transmembrane</keyword>
<evidence type="ECO:0000256" key="2">
    <source>
        <dbReference type="ARBA" id="ARBA00012438"/>
    </source>
</evidence>
<dbReference type="PANTHER" id="PTHR24421:SF10">
    <property type="entry name" value="NITRATE_NITRITE SENSOR PROTEIN NARQ"/>
    <property type="match status" value="1"/>
</dbReference>
<dbReference type="GO" id="GO:0016020">
    <property type="term" value="C:membrane"/>
    <property type="evidence" value="ECO:0007669"/>
    <property type="project" value="InterPro"/>
</dbReference>
<dbReference type="Gene3D" id="3.30.565.10">
    <property type="entry name" value="Histidine kinase-like ATPase, C-terminal domain"/>
    <property type="match status" value="1"/>
</dbReference>
<dbReference type="Pfam" id="PF02518">
    <property type="entry name" value="HATPase_c"/>
    <property type="match status" value="1"/>
</dbReference>
<evidence type="ECO:0000256" key="4">
    <source>
        <dbReference type="ARBA" id="ARBA00022679"/>
    </source>
</evidence>
<comment type="catalytic activity">
    <reaction evidence="1">
        <text>ATP + protein L-histidine = ADP + protein N-phospho-L-histidine.</text>
        <dbReference type="EC" id="2.7.13.3"/>
    </reaction>
</comment>
<evidence type="ECO:0000313" key="11">
    <source>
        <dbReference type="EMBL" id="PIP19214.1"/>
    </source>
</evidence>
<keyword evidence="7" id="KW-0067">ATP-binding</keyword>
<feature type="domain" description="Histidine kinase" evidence="10">
    <location>
        <begin position="251"/>
        <end position="449"/>
    </location>
</feature>
<dbReference type="CDD" id="cd16917">
    <property type="entry name" value="HATPase_UhpB-NarQ-NarX-like"/>
    <property type="match status" value="1"/>
</dbReference>
<keyword evidence="8" id="KW-0902">Two-component regulatory system</keyword>
<name>A0A2G9YJ29_9BACT</name>
<evidence type="ECO:0000256" key="7">
    <source>
        <dbReference type="ARBA" id="ARBA00022840"/>
    </source>
</evidence>
<sequence>MERMLNFKEKKLLLAFGFLILLTLVIGLAGISQIQGLTRKIEVLGKNNLSLESAVLEMRIKNANYAMGIRNYVYWRSARYLGAVPMAVGANKIFSAGESFKQQLQLYRQSAYLNQQKEWANQAQLAFDELFVLGKKIIQLVDQEEFGKVSEAVNGLLMSFENRIYKIDEFLDNAMGKSNLEEVARQMILTRTDKERAIFFLKISLATALIVGSLIALAVYRRRIKERLYRQNMFNRMINVEEDERKRLSNAVHDEMGQGLSALKIYLGLLSQELYSSPEELKSKVEECKKITSQLIEKSHNISFLLRPPDLDEVGLLESLESLLLESRHLTGVEYIFQKPQSLLELPPEFSLLIYRITQELLTNMAKYAKAKNVEVSIKRNSGSVELFYRDNGQGFDYNHAAHKFLRRQEDKFRLGLLGLKERVEVLDGSMLINSSLGKGMSVSVALPI</sequence>
<dbReference type="SUPFAM" id="SSF55874">
    <property type="entry name" value="ATPase domain of HSP90 chaperone/DNA topoisomerase II/histidine kinase"/>
    <property type="match status" value="1"/>
</dbReference>
<evidence type="ECO:0000256" key="5">
    <source>
        <dbReference type="ARBA" id="ARBA00022741"/>
    </source>
</evidence>
<evidence type="ECO:0000256" key="8">
    <source>
        <dbReference type="ARBA" id="ARBA00023012"/>
    </source>
</evidence>
<keyword evidence="6" id="KW-0418">Kinase</keyword>
<feature type="transmembrane region" description="Helical" evidence="9">
    <location>
        <begin position="197"/>
        <end position="220"/>
    </location>
</feature>
<reference evidence="11 12" key="1">
    <citation type="submission" date="2017-09" db="EMBL/GenBank/DDBJ databases">
        <title>Depth-based differentiation of microbial function through sediment-hosted aquifers and enrichment of novel symbionts in the deep terrestrial subsurface.</title>
        <authorList>
            <person name="Probst A.J."/>
            <person name="Ladd B."/>
            <person name="Jarett J.K."/>
            <person name="Geller-Mcgrath D.E."/>
            <person name="Sieber C.M."/>
            <person name="Emerson J.B."/>
            <person name="Anantharaman K."/>
            <person name="Thomas B.C."/>
            <person name="Malmstrom R."/>
            <person name="Stieglmeier M."/>
            <person name="Klingl A."/>
            <person name="Woyke T."/>
            <person name="Ryan C.M."/>
            <person name="Banfield J.F."/>
        </authorList>
    </citation>
    <scope>NUCLEOTIDE SEQUENCE [LARGE SCALE GENOMIC DNA]</scope>
    <source>
        <strain evidence="11">CG23_combo_of_CG06-09_8_20_14_all_41_10</strain>
    </source>
</reference>
<dbReference type="InterPro" id="IPR005467">
    <property type="entry name" value="His_kinase_dom"/>
</dbReference>
<dbReference type="InterPro" id="IPR003594">
    <property type="entry name" value="HATPase_dom"/>
</dbReference>
<organism evidence="11 12">
    <name type="scientific">Candidatus Sherwoodlollariibacterium unditelluris</name>
    <dbReference type="NCBI Taxonomy" id="1974757"/>
    <lineage>
        <taxon>Bacteria</taxon>
        <taxon>Pseudomonadati</taxon>
        <taxon>Candidatus Omnitrophota</taxon>
        <taxon>Candidatus Sherwoodlollariibacterium</taxon>
    </lineage>
</organism>
<dbReference type="AlphaFoldDB" id="A0A2G9YJ29"/>
<dbReference type="InterPro" id="IPR050482">
    <property type="entry name" value="Sensor_HK_TwoCompSys"/>
</dbReference>
<evidence type="ECO:0000256" key="9">
    <source>
        <dbReference type="SAM" id="Phobius"/>
    </source>
</evidence>
<dbReference type="EC" id="2.7.13.3" evidence="2"/>
<evidence type="ECO:0000313" key="12">
    <source>
        <dbReference type="Proteomes" id="UP000231292"/>
    </source>
</evidence>
<gene>
    <name evidence="11" type="ORF">COX41_04100</name>
</gene>
<dbReference type="GO" id="GO:0005524">
    <property type="term" value="F:ATP binding"/>
    <property type="evidence" value="ECO:0007669"/>
    <property type="project" value="UniProtKB-KW"/>
</dbReference>
<evidence type="ECO:0000256" key="1">
    <source>
        <dbReference type="ARBA" id="ARBA00000085"/>
    </source>
</evidence>
<dbReference type="InterPro" id="IPR036890">
    <property type="entry name" value="HATPase_C_sf"/>
</dbReference>
<dbReference type="PROSITE" id="PS50109">
    <property type="entry name" value="HIS_KIN"/>
    <property type="match status" value="1"/>
</dbReference>
<keyword evidence="9" id="KW-0472">Membrane</keyword>
<keyword evidence="5" id="KW-0547">Nucleotide-binding</keyword>
<dbReference type="InterPro" id="IPR011712">
    <property type="entry name" value="Sig_transdc_His_kin_sub3_dim/P"/>
</dbReference>
<keyword evidence="4" id="KW-0808">Transferase</keyword>
<keyword evidence="9" id="KW-1133">Transmembrane helix</keyword>
<evidence type="ECO:0000256" key="6">
    <source>
        <dbReference type="ARBA" id="ARBA00022777"/>
    </source>
</evidence>
<accession>A0A2G9YJ29</accession>
<dbReference type="Proteomes" id="UP000231292">
    <property type="component" value="Unassembled WGS sequence"/>
</dbReference>
<comment type="caution">
    <text evidence="11">The sequence shown here is derived from an EMBL/GenBank/DDBJ whole genome shotgun (WGS) entry which is preliminary data.</text>
</comment>
<proteinExistence type="predicted"/>
<dbReference type="Gene3D" id="1.20.5.1930">
    <property type="match status" value="1"/>
</dbReference>
<evidence type="ECO:0000259" key="10">
    <source>
        <dbReference type="PROSITE" id="PS50109"/>
    </source>
</evidence>